<evidence type="ECO:0000313" key="2">
    <source>
        <dbReference type="EMBL" id="KAB1159901.1"/>
    </source>
</evidence>
<dbReference type="EMBL" id="WAAU01000008">
    <property type="protein sequence ID" value="KAB1159901.1"/>
    <property type="molecule type" value="Genomic_DNA"/>
</dbReference>
<accession>A0A7J5AQL1</accession>
<dbReference type="PANTHER" id="PTHR42993:SF1">
    <property type="entry name" value="MAOC-LIKE DEHYDRATASE DOMAIN-CONTAINING PROTEIN"/>
    <property type="match status" value="1"/>
</dbReference>
<dbReference type="PANTHER" id="PTHR42993">
    <property type="entry name" value="MAOC-LIKE DEHYDRATASE DOMAIN-CONTAINING PROTEIN"/>
    <property type="match status" value="1"/>
</dbReference>
<dbReference type="InterPro" id="IPR002539">
    <property type="entry name" value="MaoC-like_dom"/>
</dbReference>
<dbReference type="CDD" id="cd03450">
    <property type="entry name" value="NodN"/>
    <property type="match status" value="1"/>
</dbReference>
<comment type="caution">
    <text evidence="2">The sequence shown here is derived from an EMBL/GenBank/DDBJ whole genome shotgun (WGS) entry which is preliminary data.</text>
</comment>
<evidence type="ECO:0000259" key="1">
    <source>
        <dbReference type="Pfam" id="PF01575"/>
    </source>
</evidence>
<evidence type="ECO:0000313" key="3">
    <source>
        <dbReference type="Proteomes" id="UP000467305"/>
    </source>
</evidence>
<keyword evidence="3" id="KW-1185">Reference proteome</keyword>
<name>A0A7J5AQL1_9FLAO</name>
<protein>
    <submittedName>
        <fullName evidence="2">MaoC family dehydratase</fullName>
    </submittedName>
</protein>
<dbReference type="InterPro" id="IPR039375">
    <property type="entry name" value="NodN-like"/>
</dbReference>
<dbReference type="Pfam" id="PF01575">
    <property type="entry name" value="MaoC_dehydratas"/>
    <property type="match status" value="1"/>
</dbReference>
<gene>
    <name evidence="2" type="ORF">F7018_06205</name>
</gene>
<feature type="domain" description="MaoC-like" evidence="1">
    <location>
        <begin position="24"/>
        <end position="126"/>
    </location>
</feature>
<dbReference type="OrthoDB" id="9801735at2"/>
<sequence length="153" mass="17165">MEKLVFENLDALHSLKGKSLPVGEWFTVTQEMINDFANATLDKQWIHVDEEKAAKYSPTGTTIAHGFMSVSMLSELISDLIEIKSVKMGLNYGLNKVRFPNPVPVNSQLRLVSSLKEIEDFSNGKKLTFDCLVEIKGQEKPACVAEFIFVLLE</sequence>
<dbReference type="RefSeq" id="WP_150899145.1">
    <property type="nucleotide sequence ID" value="NZ_WAAU01000008.1"/>
</dbReference>
<dbReference type="SUPFAM" id="SSF54637">
    <property type="entry name" value="Thioesterase/thiol ester dehydrase-isomerase"/>
    <property type="match status" value="1"/>
</dbReference>
<dbReference type="Proteomes" id="UP000467305">
    <property type="component" value="Unassembled WGS sequence"/>
</dbReference>
<organism evidence="2 3">
    <name type="scientific">Tenacibaculum aiptasiae</name>
    <dbReference type="NCBI Taxonomy" id="426481"/>
    <lineage>
        <taxon>Bacteria</taxon>
        <taxon>Pseudomonadati</taxon>
        <taxon>Bacteroidota</taxon>
        <taxon>Flavobacteriia</taxon>
        <taxon>Flavobacteriales</taxon>
        <taxon>Flavobacteriaceae</taxon>
        <taxon>Tenacibaculum</taxon>
    </lineage>
</organism>
<dbReference type="AlphaFoldDB" id="A0A7J5AQL1"/>
<proteinExistence type="predicted"/>
<dbReference type="Gene3D" id="3.10.129.10">
    <property type="entry name" value="Hotdog Thioesterase"/>
    <property type="match status" value="1"/>
</dbReference>
<dbReference type="InterPro" id="IPR029069">
    <property type="entry name" value="HotDog_dom_sf"/>
</dbReference>
<reference evidence="2 3" key="1">
    <citation type="submission" date="2019-09" db="EMBL/GenBank/DDBJ databases">
        <authorList>
            <person name="Cao W.R."/>
        </authorList>
    </citation>
    <scope>NUCLEOTIDE SEQUENCE [LARGE SCALE GENOMIC DNA]</scope>
    <source>
        <strain evidence="3">a4</strain>
    </source>
</reference>